<dbReference type="RefSeq" id="WP_110834314.1">
    <property type="nucleotide sequence ID" value="NZ_QKLU01000009.1"/>
</dbReference>
<dbReference type="CDD" id="cd07818">
    <property type="entry name" value="SRPBCC_1"/>
    <property type="match status" value="1"/>
</dbReference>
<proteinExistence type="predicted"/>
<dbReference type="OrthoDB" id="9807923at2"/>
<keyword evidence="1" id="KW-0812">Transmembrane</keyword>
<dbReference type="AlphaFoldDB" id="A0A318UAC8"/>
<reference evidence="2 3" key="1">
    <citation type="submission" date="2018-06" db="EMBL/GenBank/DDBJ databases">
        <title>Genomic Encyclopedia of Archaeal and Bacterial Type Strains, Phase II (KMG-II): from individual species to whole genera.</title>
        <authorList>
            <person name="Goeker M."/>
        </authorList>
    </citation>
    <scope>NUCLEOTIDE SEQUENCE [LARGE SCALE GENOMIC DNA]</scope>
    <source>
        <strain evidence="2 3">DSM 27372</strain>
    </source>
</reference>
<feature type="transmembrane region" description="Helical" evidence="1">
    <location>
        <begin position="6"/>
        <end position="25"/>
    </location>
</feature>
<evidence type="ECO:0000256" key="1">
    <source>
        <dbReference type="SAM" id="Phobius"/>
    </source>
</evidence>
<keyword evidence="1" id="KW-0472">Membrane</keyword>
<dbReference type="Pfam" id="PF10604">
    <property type="entry name" value="Polyketide_cyc2"/>
    <property type="match status" value="1"/>
</dbReference>
<accession>A0A318UAC8</accession>
<evidence type="ECO:0000313" key="2">
    <source>
        <dbReference type="EMBL" id="PYF69962.1"/>
    </source>
</evidence>
<dbReference type="InterPro" id="IPR019587">
    <property type="entry name" value="Polyketide_cyclase/dehydratase"/>
</dbReference>
<comment type="caution">
    <text evidence="2">The sequence shown here is derived from an EMBL/GenBank/DDBJ whole genome shotgun (WGS) entry which is preliminary data.</text>
</comment>
<sequence>MKILKGILFLVLGLIVLALIVALFVKKEYSVEREITINKPKQEVYDYIKYLKNQNNFSKWAKMDPAMKTEFKGTDGTVGFISAWESNQKDVGKGEQEIKKLTEGQRLDTEIRFIKPFESTCTAYMTTEDAGPAATKVKWVFNGKMNYPMNLMALCMNMDKMIGGDLQIGLENLKGIMEKM</sequence>
<dbReference type="Proteomes" id="UP000248198">
    <property type="component" value="Unassembled WGS sequence"/>
</dbReference>
<keyword evidence="3" id="KW-1185">Reference proteome</keyword>
<evidence type="ECO:0000313" key="3">
    <source>
        <dbReference type="Proteomes" id="UP000248198"/>
    </source>
</evidence>
<keyword evidence="1" id="KW-1133">Transmembrane helix</keyword>
<protein>
    <submittedName>
        <fullName evidence="2">Polyketide cyclase/dehydrase/lipid transport protein</fullName>
    </submittedName>
</protein>
<dbReference type="SUPFAM" id="SSF55961">
    <property type="entry name" value="Bet v1-like"/>
    <property type="match status" value="1"/>
</dbReference>
<name>A0A318UAC8_9SPHI</name>
<gene>
    <name evidence="2" type="ORF">B0O44_10951</name>
</gene>
<dbReference type="InterPro" id="IPR023393">
    <property type="entry name" value="START-like_dom_sf"/>
</dbReference>
<dbReference type="Gene3D" id="3.30.530.20">
    <property type="match status" value="1"/>
</dbReference>
<dbReference type="EMBL" id="QKLU01000009">
    <property type="protein sequence ID" value="PYF69962.1"/>
    <property type="molecule type" value="Genomic_DNA"/>
</dbReference>
<organism evidence="2 3">
    <name type="scientific">Pedobacter nutrimenti</name>
    <dbReference type="NCBI Taxonomy" id="1241337"/>
    <lineage>
        <taxon>Bacteria</taxon>
        <taxon>Pseudomonadati</taxon>
        <taxon>Bacteroidota</taxon>
        <taxon>Sphingobacteriia</taxon>
        <taxon>Sphingobacteriales</taxon>
        <taxon>Sphingobacteriaceae</taxon>
        <taxon>Pedobacter</taxon>
    </lineage>
</organism>